<name>A0A423HG03_9PSED</name>
<protein>
    <submittedName>
        <fullName evidence="1">Uncharacterized protein</fullName>
    </submittedName>
</protein>
<dbReference type="Proteomes" id="UP000284002">
    <property type="component" value="Unassembled WGS sequence"/>
</dbReference>
<dbReference type="AlphaFoldDB" id="A0A423HG03"/>
<dbReference type="EMBL" id="MOBM01000040">
    <property type="protein sequence ID" value="RON12140.1"/>
    <property type="molecule type" value="Genomic_DNA"/>
</dbReference>
<organism evidence="1 2">
    <name type="scientific">Pseudomonas frederiksbergensis</name>
    <dbReference type="NCBI Taxonomy" id="104087"/>
    <lineage>
        <taxon>Bacteria</taxon>
        <taxon>Pseudomonadati</taxon>
        <taxon>Pseudomonadota</taxon>
        <taxon>Gammaproteobacteria</taxon>
        <taxon>Pseudomonadales</taxon>
        <taxon>Pseudomonadaceae</taxon>
        <taxon>Pseudomonas</taxon>
    </lineage>
</organism>
<proteinExistence type="predicted"/>
<evidence type="ECO:0000313" key="2">
    <source>
        <dbReference type="Proteomes" id="UP000284002"/>
    </source>
</evidence>
<comment type="caution">
    <text evidence="1">The sequence shown here is derived from an EMBL/GenBank/DDBJ whole genome shotgun (WGS) entry which is preliminary data.</text>
</comment>
<evidence type="ECO:0000313" key="1">
    <source>
        <dbReference type="EMBL" id="RON12140.1"/>
    </source>
</evidence>
<accession>A0A423HG03</accession>
<reference evidence="1 2" key="1">
    <citation type="submission" date="2016-10" db="EMBL/GenBank/DDBJ databases">
        <title>Comparative genome analysis of multiple Pseudomonas spp. focuses on biocontrol and plant growth promoting traits.</title>
        <authorList>
            <person name="Tao X.-Y."/>
            <person name="Taylor C.G."/>
        </authorList>
    </citation>
    <scope>NUCLEOTIDE SEQUENCE [LARGE SCALE GENOMIC DNA]</scope>
    <source>
        <strain evidence="1 2">36C6</strain>
    </source>
</reference>
<sequence length="90" mass="8839">MTTDTGMTTVGTIVEMIGAETTGVEIIGVEITGVESKPAEKRSAIVTGSATRIGSCGTATRTIATTIVASASQGNVRLAGLDQVAAGVAG</sequence>
<gene>
    <name evidence="1" type="ORF">BK662_29975</name>
</gene>